<dbReference type="Proteomes" id="UP001162483">
    <property type="component" value="Unassembled WGS sequence"/>
</dbReference>
<name>A0ABN9FIY6_9NEOB</name>
<sequence>MLQFAKKQLLKKEKYLTPADSEPRELKFHVSNQ</sequence>
<gene>
    <name evidence="1" type="ORF">SPARVUS_LOCUS12042307</name>
</gene>
<reference evidence="1" key="1">
    <citation type="submission" date="2023-05" db="EMBL/GenBank/DDBJ databases">
        <authorList>
            <person name="Stuckert A."/>
        </authorList>
    </citation>
    <scope>NUCLEOTIDE SEQUENCE</scope>
</reference>
<organism evidence="1 2">
    <name type="scientific">Staurois parvus</name>
    <dbReference type="NCBI Taxonomy" id="386267"/>
    <lineage>
        <taxon>Eukaryota</taxon>
        <taxon>Metazoa</taxon>
        <taxon>Chordata</taxon>
        <taxon>Craniata</taxon>
        <taxon>Vertebrata</taxon>
        <taxon>Euteleostomi</taxon>
        <taxon>Amphibia</taxon>
        <taxon>Batrachia</taxon>
        <taxon>Anura</taxon>
        <taxon>Neobatrachia</taxon>
        <taxon>Ranoidea</taxon>
        <taxon>Ranidae</taxon>
        <taxon>Staurois</taxon>
    </lineage>
</organism>
<evidence type="ECO:0000313" key="1">
    <source>
        <dbReference type="EMBL" id="CAI9596256.1"/>
    </source>
</evidence>
<accession>A0ABN9FIY6</accession>
<comment type="caution">
    <text evidence="1">The sequence shown here is derived from an EMBL/GenBank/DDBJ whole genome shotgun (WGS) entry which is preliminary data.</text>
</comment>
<proteinExistence type="predicted"/>
<protein>
    <submittedName>
        <fullName evidence="1">Uncharacterized protein</fullName>
    </submittedName>
</protein>
<evidence type="ECO:0000313" key="2">
    <source>
        <dbReference type="Proteomes" id="UP001162483"/>
    </source>
</evidence>
<keyword evidence="2" id="KW-1185">Reference proteome</keyword>
<dbReference type="EMBL" id="CATNWA010016901">
    <property type="protein sequence ID" value="CAI9596256.1"/>
    <property type="molecule type" value="Genomic_DNA"/>
</dbReference>